<dbReference type="InterPro" id="IPR002156">
    <property type="entry name" value="RNaseH_domain"/>
</dbReference>
<dbReference type="InterPro" id="IPR053151">
    <property type="entry name" value="RNase_H-like"/>
</dbReference>
<evidence type="ECO:0000259" key="1">
    <source>
        <dbReference type="Pfam" id="PF13456"/>
    </source>
</evidence>
<dbReference type="EMBL" id="JARKNE010000009">
    <property type="protein sequence ID" value="KAK5803763.1"/>
    <property type="molecule type" value="Genomic_DNA"/>
</dbReference>
<reference evidence="2 3" key="1">
    <citation type="submission" date="2023-03" db="EMBL/GenBank/DDBJ databases">
        <title>WGS of Gossypium arboreum.</title>
        <authorList>
            <person name="Yu D."/>
        </authorList>
    </citation>
    <scope>NUCLEOTIDE SEQUENCE [LARGE SCALE GENOMIC DNA]</scope>
    <source>
        <tissue evidence="2">Leaf</tissue>
    </source>
</reference>
<feature type="domain" description="RNase H type-1" evidence="1">
    <location>
        <begin position="5"/>
        <end position="87"/>
    </location>
</feature>
<comment type="caution">
    <text evidence="2">The sequence shown here is derived from an EMBL/GenBank/DDBJ whole genome shotgun (WGS) entry which is preliminary data.</text>
</comment>
<protein>
    <recommendedName>
        <fullName evidence="1">RNase H type-1 domain-containing protein</fullName>
    </recommendedName>
</protein>
<dbReference type="Pfam" id="PF13456">
    <property type="entry name" value="RVT_3"/>
    <property type="match status" value="1"/>
</dbReference>
<evidence type="ECO:0000313" key="3">
    <source>
        <dbReference type="Proteomes" id="UP001358586"/>
    </source>
</evidence>
<dbReference type="SUPFAM" id="SSF53098">
    <property type="entry name" value="Ribonuclease H-like"/>
    <property type="match status" value="1"/>
</dbReference>
<dbReference type="Gene3D" id="3.30.420.10">
    <property type="entry name" value="Ribonuclease H-like superfamily/Ribonuclease H"/>
    <property type="match status" value="1"/>
</dbReference>
<dbReference type="InterPro" id="IPR012337">
    <property type="entry name" value="RNaseH-like_sf"/>
</dbReference>
<dbReference type="InterPro" id="IPR036397">
    <property type="entry name" value="RNaseH_sf"/>
</dbReference>
<keyword evidence="3" id="KW-1185">Reference proteome</keyword>
<evidence type="ECO:0000313" key="2">
    <source>
        <dbReference type="EMBL" id="KAK5803763.1"/>
    </source>
</evidence>
<name>A0ABR0NQZ9_GOSAR</name>
<dbReference type="InterPro" id="IPR044730">
    <property type="entry name" value="RNase_H-like_dom_plant"/>
</dbReference>
<dbReference type="CDD" id="cd06222">
    <property type="entry name" value="RNase_H_like"/>
    <property type="match status" value="1"/>
</dbReference>
<dbReference type="Proteomes" id="UP001358586">
    <property type="component" value="Chromosome 9"/>
</dbReference>
<organism evidence="2 3">
    <name type="scientific">Gossypium arboreum</name>
    <name type="common">Tree cotton</name>
    <name type="synonym">Gossypium nanking</name>
    <dbReference type="NCBI Taxonomy" id="29729"/>
    <lineage>
        <taxon>Eukaryota</taxon>
        <taxon>Viridiplantae</taxon>
        <taxon>Streptophyta</taxon>
        <taxon>Embryophyta</taxon>
        <taxon>Tracheophyta</taxon>
        <taxon>Spermatophyta</taxon>
        <taxon>Magnoliopsida</taxon>
        <taxon>eudicotyledons</taxon>
        <taxon>Gunneridae</taxon>
        <taxon>Pentapetalae</taxon>
        <taxon>rosids</taxon>
        <taxon>malvids</taxon>
        <taxon>Malvales</taxon>
        <taxon>Malvaceae</taxon>
        <taxon>Malvoideae</taxon>
        <taxon>Gossypium</taxon>
    </lineage>
</organism>
<accession>A0ABR0NQZ9</accession>
<proteinExistence type="predicted"/>
<gene>
    <name evidence="2" type="ORF">PVK06_031412</name>
</gene>
<dbReference type="PANTHER" id="PTHR47723:SF24">
    <property type="entry name" value="RNASE H TYPE-1 DOMAIN-CONTAINING PROTEIN"/>
    <property type="match status" value="1"/>
</dbReference>
<sequence length="121" mass="13835">MGMGKNNIFKMEGRAMLEDLRVAWGRRLRQVEIECDNALLVESLLANGYANSKMVELLLIHSILNREWKVRIHHVPRSQNMVADHMTRLAISSLPSLVVFEEPSISVQGLLLADKRSFHRS</sequence>
<dbReference type="PANTHER" id="PTHR47723">
    <property type="entry name" value="OS05G0353850 PROTEIN"/>
    <property type="match status" value="1"/>
</dbReference>